<organism evidence="3 4">
    <name type="scientific">Staphylococcus epidermidis</name>
    <dbReference type="NCBI Taxonomy" id="1282"/>
    <lineage>
        <taxon>Bacteria</taxon>
        <taxon>Bacillati</taxon>
        <taxon>Bacillota</taxon>
        <taxon>Bacilli</taxon>
        <taxon>Bacillales</taxon>
        <taxon>Staphylococcaceae</taxon>
        <taxon>Staphylococcus</taxon>
    </lineage>
</organism>
<feature type="signal peptide" evidence="1">
    <location>
        <begin position="1"/>
        <end position="24"/>
    </location>
</feature>
<feature type="chain" id="PRO_5034241013" evidence="1">
    <location>
        <begin position="25"/>
        <end position="207"/>
    </location>
</feature>
<dbReference type="AlphaFoldDB" id="A0A8I1BGB0"/>
<comment type="caution">
    <text evidence="3">The sequence shown here is derived from an EMBL/GenBank/DDBJ whole genome shotgun (WGS) entry which is preliminary data.</text>
</comment>
<dbReference type="InterPro" id="IPR038765">
    <property type="entry name" value="Papain-like_cys_pep_sf"/>
</dbReference>
<evidence type="ECO:0000313" key="3">
    <source>
        <dbReference type="EMBL" id="MBF9304285.1"/>
    </source>
</evidence>
<reference evidence="3" key="1">
    <citation type="submission" date="2020-11" db="EMBL/GenBank/DDBJ databases">
        <title>Molecular epidemiology and genomic profiles of multidrug-resistant bacteria collected from clinical sources in South Africa.</title>
        <authorList>
            <person name="Asante J."/>
            <person name="Amoako D.G."/>
        </authorList>
    </citation>
    <scope>NUCLEOTIDE SEQUENCE</scope>
    <source>
        <strain evidence="3">C68</strain>
    </source>
</reference>
<name>A0A8I1BGB0_STAEP</name>
<gene>
    <name evidence="3" type="ORF">I3V53_09390</name>
</gene>
<proteinExistence type="predicted"/>
<evidence type="ECO:0000256" key="1">
    <source>
        <dbReference type="SAM" id="SignalP"/>
    </source>
</evidence>
<sequence>MRKWLVVLIIAFTVVAGLPSNANAKTTYTADKHVQNIATDHSQINKNTEKQLNAKRVQTFLATQDNINFINDTLQGRGWDFDNFAGYQCFDLVNVYWYHLYGHGLNGMYAKDIPFQNDFTNEASVHQNTPSFKAYPGDVVVFGNSYGKGMGHVAIVTNGNVDGNWNKFESLDQNWNHGGINKTEKAHKVVHNYDTRSGQMYFIRSFR</sequence>
<evidence type="ECO:0000313" key="4">
    <source>
        <dbReference type="Proteomes" id="UP000622362"/>
    </source>
</evidence>
<dbReference type="PROSITE" id="PS50911">
    <property type="entry name" value="CHAP"/>
    <property type="match status" value="1"/>
</dbReference>
<evidence type="ECO:0000259" key="2">
    <source>
        <dbReference type="PROSITE" id="PS50911"/>
    </source>
</evidence>
<dbReference type="RefSeq" id="WP_002502785.1">
    <property type="nucleotide sequence ID" value="NZ_CP034112.1"/>
</dbReference>
<dbReference type="Proteomes" id="UP000622362">
    <property type="component" value="Unassembled WGS sequence"/>
</dbReference>
<accession>A0A8I1BGB0</accession>
<feature type="domain" description="Peptidase C51" evidence="2">
    <location>
        <begin position="64"/>
        <end position="204"/>
    </location>
</feature>
<keyword evidence="1" id="KW-0732">Signal</keyword>
<dbReference type="Pfam" id="PF05257">
    <property type="entry name" value="CHAP"/>
    <property type="match status" value="1"/>
</dbReference>
<dbReference type="Gene3D" id="3.90.1720.10">
    <property type="entry name" value="endopeptidase domain like (from Nostoc punctiforme)"/>
    <property type="match status" value="1"/>
</dbReference>
<dbReference type="EMBL" id="JADPYN010000020">
    <property type="protein sequence ID" value="MBF9304285.1"/>
    <property type="molecule type" value="Genomic_DNA"/>
</dbReference>
<dbReference type="SUPFAM" id="SSF54001">
    <property type="entry name" value="Cysteine proteinases"/>
    <property type="match status" value="1"/>
</dbReference>
<dbReference type="InterPro" id="IPR007921">
    <property type="entry name" value="CHAP_dom"/>
</dbReference>
<protein>
    <submittedName>
        <fullName evidence="3">CHAP domain-containing protein</fullName>
    </submittedName>
</protein>